<dbReference type="RefSeq" id="WP_289599740.1">
    <property type="nucleotide sequence ID" value="NZ_JAUDCL010000011.1"/>
</dbReference>
<name>A0ABT7UQH4_9FIRM</name>
<evidence type="ECO:0000256" key="4">
    <source>
        <dbReference type="ARBA" id="ARBA00023004"/>
    </source>
</evidence>
<keyword evidence="7" id="KW-1185">Reference proteome</keyword>
<dbReference type="PRINTS" id="PR00411">
    <property type="entry name" value="PNDRDTASEI"/>
</dbReference>
<evidence type="ECO:0000256" key="2">
    <source>
        <dbReference type="ARBA" id="ARBA00022723"/>
    </source>
</evidence>
<dbReference type="InterPro" id="IPR039650">
    <property type="entry name" value="HdrA-like"/>
</dbReference>
<accession>A0ABT7UQH4</accession>
<evidence type="ECO:0000256" key="1">
    <source>
        <dbReference type="ARBA" id="ARBA00022485"/>
    </source>
</evidence>
<organism evidence="6 7">
    <name type="scientific">Allofournierella massiliensis</name>
    <dbReference type="NCBI Taxonomy" id="1650663"/>
    <lineage>
        <taxon>Bacteria</taxon>
        <taxon>Bacillati</taxon>
        <taxon>Bacillota</taxon>
        <taxon>Clostridia</taxon>
        <taxon>Eubacteriales</taxon>
        <taxon>Oscillospiraceae</taxon>
        <taxon>Allofournierella</taxon>
    </lineage>
</organism>
<dbReference type="PANTHER" id="PTHR43498:SF1">
    <property type="entry name" value="COB--COM HETERODISULFIDE REDUCTASE IRON-SULFUR SUBUNIT A"/>
    <property type="match status" value="1"/>
</dbReference>
<gene>
    <name evidence="6" type="ORF">QUW08_07520</name>
</gene>
<protein>
    <submittedName>
        <fullName evidence="6">FAD-dependent oxidoreductase</fullName>
    </submittedName>
</protein>
<dbReference type="InterPro" id="IPR036188">
    <property type="entry name" value="FAD/NAD-bd_sf"/>
</dbReference>
<evidence type="ECO:0000256" key="3">
    <source>
        <dbReference type="ARBA" id="ARBA00023002"/>
    </source>
</evidence>
<dbReference type="Proteomes" id="UP001529380">
    <property type="component" value="Unassembled WGS sequence"/>
</dbReference>
<keyword evidence="4" id="KW-0408">Iron</keyword>
<keyword evidence="2" id="KW-0479">Metal-binding</keyword>
<keyword evidence="5" id="KW-0411">Iron-sulfur</keyword>
<dbReference type="SUPFAM" id="SSF51905">
    <property type="entry name" value="FAD/NAD(P)-binding domain"/>
    <property type="match status" value="1"/>
</dbReference>
<evidence type="ECO:0000313" key="6">
    <source>
        <dbReference type="EMBL" id="MDM8201139.1"/>
    </source>
</evidence>
<sequence>MDSILHRGIPLEVYGRYDVAVIGGGTAGAAAAIRAAQLGCSTLVVEKATALGGTAVNALVMPMMNSNVEHMELLAQIDERLQAMGVQTHHRYNKGIWFGGEDMSYCLEQLLLENGGEILYDACLTDVCLEDGRIRYAVVFAEGRAMAIVADHFVDASGDAVLARLSGVPCASGDEEGNNQCVTMRFEMGGIDVEKYRAYCTSIHDTFCPMQPGEFFESAMVGGKGFALEPLFQKGVEEGVLQPMDLRYYQCFTVPGKPGCMSFNCPHIVGVTKNTSARARSQAFQQGRQMIRRLVRFLQKYMPGFEQAFLLREASMLGIRESYRIQGQYLLDEQDYMNRARFADGVVKGDWYMDVHAAAGKAADWKEYTPGEYYEIPYRSLVTNQAENLIVAGRCISTSFLMQASIRIQPTLTDMGQIAGEACALAKQTGTPLAKLDGARLRRRPGLPHAGGPVPGRGAV</sequence>
<dbReference type="Pfam" id="PF12831">
    <property type="entry name" value="FAD_oxidored"/>
    <property type="match status" value="1"/>
</dbReference>
<keyword evidence="1" id="KW-0004">4Fe-4S</keyword>
<comment type="caution">
    <text evidence="6">The sequence shown here is derived from an EMBL/GenBank/DDBJ whole genome shotgun (WGS) entry which is preliminary data.</text>
</comment>
<dbReference type="EMBL" id="JAUDCL010000011">
    <property type="protein sequence ID" value="MDM8201139.1"/>
    <property type="molecule type" value="Genomic_DNA"/>
</dbReference>
<dbReference type="PANTHER" id="PTHR43498">
    <property type="entry name" value="FERREDOXIN:COB-COM HETERODISULFIDE REDUCTASE SUBUNIT A"/>
    <property type="match status" value="1"/>
</dbReference>
<evidence type="ECO:0000256" key="5">
    <source>
        <dbReference type="ARBA" id="ARBA00023014"/>
    </source>
</evidence>
<proteinExistence type="predicted"/>
<keyword evidence="3" id="KW-0560">Oxidoreductase</keyword>
<dbReference type="Gene3D" id="3.50.50.60">
    <property type="entry name" value="FAD/NAD(P)-binding domain"/>
    <property type="match status" value="1"/>
</dbReference>
<reference evidence="6 7" key="1">
    <citation type="submission" date="2023-06" db="EMBL/GenBank/DDBJ databases">
        <title>Identification and characterization of horizontal gene transfer across gut microbiota members of farm animals based on homology search.</title>
        <authorList>
            <person name="Schwarzerova J."/>
            <person name="Nykrynova M."/>
            <person name="Jureckova K."/>
            <person name="Cejkova D."/>
            <person name="Rychlik I."/>
        </authorList>
    </citation>
    <scope>NUCLEOTIDE SEQUENCE [LARGE SCALE GENOMIC DNA]</scope>
    <source>
        <strain evidence="6 7">ET340</strain>
    </source>
</reference>
<evidence type="ECO:0000313" key="7">
    <source>
        <dbReference type="Proteomes" id="UP001529380"/>
    </source>
</evidence>